<dbReference type="SUPFAM" id="SSF51905">
    <property type="entry name" value="FAD/NAD(P)-binding domain"/>
    <property type="match status" value="1"/>
</dbReference>
<comment type="caution">
    <text evidence="2">The sequence shown here is derived from an EMBL/GenBank/DDBJ whole genome shotgun (WGS) entry which is preliminary data.</text>
</comment>
<feature type="compositionally biased region" description="Low complexity" evidence="1">
    <location>
        <begin position="360"/>
        <end position="373"/>
    </location>
</feature>
<sequence>MLICGAGPAGRALAHRALAHGLTVTVVDPHPRRRWAATYAAWADELPEWIAPEAIGAAVDRPVAWTHRRIELDRRYIVFDTAALQDSLDLSGARLIQDSVVAIDRAARRRHDGPDLPSARLASGQVLPAGRVIDARGVARSPALAEQTAFGVIVDRARWPEADTYFMDWRDDNGAEPDAPRSFLYAVPLNEERVLLEETCLAGLPALDQRTLHERLTHRLHSRGISLTGAEPTERVRFPVHGGRLSTAVFGAAGAFMHPATGYSVATSLRLADTTVADDPVWPASARTVHVLRQAGLRALLALPPADLPLFFDAFFALPSSAQRAYLSGRDDLSGTAAAMTSLFRALPWPLRRRLAAAVVTPLPRRTPGRSTTPPAPAPDPRSRTT</sequence>
<reference evidence="2 3" key="1">
    <citation type="submission" date="2019-11" db="EMBL/GenBank/DDBJ databases">
        <title>Nocardia sp. nov. CT2-14 isolated from soil.</title>
        <authorList>
            <person name="Kanchanasin P."/>
            <person name="Tanasupawat S."/>
            <person name="Yuki M."/>
            <person name="Kudo T."/>
        </authorList>
    </citation>
    <scope>NUCLEOTIDE SEQUENCE [LARGE SCALE GENOMIC DNA]</scope>
    <source>
        <strain evidence="2 3">CT2-14</strain>
    </source>
</reference>
<evidence type="ECO:0000256" key="1">
    <source>
        <dbReference type="SAM" id="MobiDB-lite"/>
    </source>
</evidence>
<protein>
    <submittedName>
        <fullName evidence="2">Lycopene cyclase</fullName>
    </submittedName>
</protein>
<dbReference type="Pfam" id="PF05834">
    <property type="entry name" value="Lycopene_cycl"/>
    <property type="match status" value="1"/>
</dbReference>
<dbReference type="AlphaFoldDB" id="A0A6I3L3L0"/>
<dbReference type="InterPro" id="IPR036188">
    <property type="entry name" value="FAD/NAD-bd_sf"/>
</dbReference>
<name>A0A6I3L3L0_9NOCA</name>
<gene>
    <name evidence="2" type="ORF">GLP40_20655</name>
</gene>
<organism evidence="2 3">
    <name type="scientific">Nocardia aurantiaca</name>
    <dbReference type="NCBI Taxonomy" id="2675850"/>
    <lineage>
        <taxon>Bacteria</taxon>
        <taxon>Bacillati</taxon>
        <taxon>Actinomycetota</taxon>
        <taxon>Actinomycetes</taxon>
        <taxon>Mycobacteriales</taxon>
        <taxon>Nocardiaceae</taxon>
        <taxon>Nocardia</taxon>
    </lineage>
</organism>
<dbReference type="EMBL" id="WMBB01000009">
    <property type="protein sequence ID" value="MTE15175.1"/>
    <property type="molecule type" value="Genomic_DNA"/>
</dbReference>
<evidence type="ECO:0000313" key="2">
    <source>
        <dbReference type="EMBL" id="MTE15175.1"/>
    </source>
</evidence>
<dbReference type="Proteomes" id="UP000432464">
    <property type="component" value="Unassembled WGS sequence"/>
</dbReference>
<evidence type="ECO:0000313" key="3">
    <source>
        <dbReference type="Proteomes" id="UP000432464"/>
    </source>
</evidence>
<proteinExistence type="predicted"/>
<dbReference type="PANTHER" id="PTHR39757">
    <property type="match status" value="1"/>
</dbReference>
<accession>A0A6I3L3L0</accession>
<keyword evidence="3" id="KW-1185">Reference proteome</keyword>
<feature type="region of interest" description="Disordered" evidence="1">
    <location>
        <begin position="360"/>
        <end position="386"/>
    </location>
</feature>
<dbReference type="PANTHER" id="PTHR39757:SF5">
    <property type="entry name" value="OS02G0190600 PROTEIN"/>
    <property type="match status" value="1"/>
</dbReference>